<dbReference type="AlphaFoldDB" id="A0A6A6ICR9"/>
<reference evidence="2" key="1">
    <citation type="journal article" date="2020" name="Stud. Mycol.">
        <title>101 Dothideomycetes genomes: a test case for predicting lifestyles and emergence of pathogens.</title>
        <authorList>
            <person name="Haridas S."/>
            <person name="Albert R."/>
            <person name="Binder M."/>
            <person name="Bloem J."/>
            <person name="Labutti K."/>
            <person name="Salamov A."/>
            <person name="Andreopoulos B."/>
            <person name="Baker S."/>
            <person name="Barry K."/>
            <person name="Bills G."/>
            <person name="Bluhm B."/>
            <person name="Cannon C."/>
            <person name="Castanera R."/>
            <person name="Culley D."/>
            <person name="Daum C."/>
            <person name="Ezra D."/>
            <person name="Gonzalez J."/>
            <person name="Henrissat B."/>
            <person name="Kuo A."/>
            <person name="Liang C."/>
            <person name="Lipzen A."/>
            <person name="Lutzoni F."/>
            <person name="Magnuson J."/>
            <person name="Mondo S."/>
            <person name="Nolan M."/>
            <person name="Ohm R."/>
            <person name="Pangilinan J."/>
            <person name="Park H.-J."/>
            <person name="Ramirez L."/>
            <person name="Alfaro M."/>
            <person name="Sun H."/>
            <person name="Tritt A."/>
            <person name="Yoshinaga Y."/>
            <person name="Zwiers L.-H."/>
            <person name="Turgeon B."/>
            <person name="Goodwin S."/>
            <person name="Spatafora J."/>
            <person name="Crous P."/>
            <person name="Grigoriev I."/>
        </authorList>
    </citation>
    <scope>NUCLEOTIDE SEQUENCE</scope>
    <source>
        <strain evidence="2">CBS 122368</strain>
    </source>
</reference>
<gene>
    <name evidence="2" type="ORF">BU26DRAFT_328657</name>
</gene>
<keyword evidence="3" id="KW-1185">Reference proteome</keyword>
<sequence length="60" mass="6882">MPRQRFMRPRPLHSPSAWTAFSISHHVQSTLTILLFAQQPQPPKPLGRTPVRTSIHRPSC</sequence>
<name>A0A6A6ICR9_9PLEO</name>
<organism evidence="2 3">
    <name type="scientific">Trematosphaeria pertusa</name>
    <dbReference type="NCBI Taxonomy" id="390896"/>
    <lineage>
        <taxon>Eukaryota</taxon>
        <taxon>Fungi</taxon>
        <taxon>Dikarya</taxon>
        <taxon>Ascomycota</taxon>
        <taxon>Pezizomycotina</taxon>
        <taxon>Dothideomycetes</taxon>
        <taxon>Pleosporomycetidae</taxon>
        <taxon>Pleosporales</taxon>
        <taxon>Massarineae</taxon>
        <taxon>Trematosphaeriaceae</taxon>
        <taxon>Trematosphaeria</taxon>
    </lineage>
</organism>
<protein>
    <submittedName>
        <fullName evidence="2">Uncharacterized protein</fullName>
    </submittedName>
</protein>
<evidence type="ECO:0000256" key="1">
    <source>
        <dbReference type="SAM" id="MobiDB-lite"/>
    </source>
</evidence>
<dbReference type="GeneID" id="54575483"/>
<feature type="region of interest" description="Disordered" evidence="1">
    <location>
        <begin position="40"/>
        <end position="60"/>
    </location>
</feature>
<proteinExistence type="predicted"/>
<evidence type="ECO:0000313" key="3">
    <source>
        <dbReference type="Proteomes" id="UP000800094"/>
    </source>
</evidence>
<accession>A0A6A6ICR9</accession>
<dbReference type="EMBL" id="ML987196">
    <property type="protein sequence ID" value="KAF2248181.1"/>
    <property type="molecule type" value="Genomic_DNA"/>
</dbReference>
<evidence type="ECO:0000313" key="2">
    <source>
        <dbReference type="EMBL" id="KAF2248181.1"/>
    </source>
</evidence>
<dbReference type="Proteomes" id="UP000800094">
    <property type="component" value="Unassembled WGS sequence"/>
</dbReference>
<dbReference type="RefSeq" id="XP_033683185.1">
    <property type="nucleotide sequence ID" value="XM_033822153.1"/>
</dbReference>